<protein>
    <submittedName>
        <fullName evidence="3">Uncharacterized protein</fullName>
    </submittedName>
</protein>
<feature type="compositionally biased region" description="Basic residues" evidence="1">
    <location>
        <begin position="895"/>
        <end position="904"/>
    </location>
</feature>
<feature type="compositionally biased region" description="Low complexity" evidence="1">
    <location>
        <begin position="340"/>
        <end position="353"/>
    </location>
</feature>
<evidence type="ECO:0000313" key="3">
    <source>
        <dbReference type="EMBL" id="EGD81479.1"/>
    </source>
</evidence>
<feature type="compositionally biased region" description="Polar residues" evidence="1">
    <location>
        <begin position="960"/>
        <end position="978"/>
    </location>
</feature>
<gene>
    <name evidence="3" type="ORF">PTSG_02197</name>
</gene>
<dbReference type="OMA" id="HAHIRAM"/>
<dbReference type="RefSeq" id="XP_004996683.1">
    <property type="nucleotide sequence ID" value="XM_004996626.1"/>
</dbReference>
<keyword evidence="2" id="KW-1133">Transmembrane helix</keyword>
<feature type="compositionally biased region" description="Basic residues" evidence="1">
    <location>
        <begin position="469"/>
        <end position="481"/>
    </location>
</feature>
<feature type="compositionally biased region" description="Low complexity" evidence="1">
    <location>
        <begin position="1098"/>
        <end position="1107"/>
    </location>
</feature>
<feature type="region of interest" description="Disordered" evidence="1">
    <location>
        <begin position="340"/>
        <end position="758"/>
    </location>
</feature>
<dbReference type="EMBL" id="GL832959">
    <property type="protein sequence ID" value="EGD81479.1"/>
    <property type="molecule type" value="Genomic_DNA"/>
</dbReference>
<keyword evidence="2" id="KW-0812">Transmembrane</keyword>
<dbReference type="Proteomes" id="UP000007799">
    <property type="component" value="Unassembled WGS sequence"/>
</dbReference>
<proteinExistence type="predicted"/>
<feature type="compositionally biased region" description="Basic residues" evidence="1">
    <location>
        <begin position="355"/>
        <end position="367"/>
    </location>
</feature>
<reference evidence="3" key="1">
    <citation type="submission" date="2009-08" db="EMBL/GenBank/DDBJ databases">
        <title>Annotation of Salpingoeca rosetta.</title>
        <authorList>
            <consortium name="The Broad Institute Genome Sequencing Platform"/>
            <person name="Russ C."/>
            <person name="Cuomo C."/>
            <person name="Burger G."/>
            <person name="Gray M.W."/>
            <person name="Holland P.W.H."/>
            <person name="King N."/>
            <person name="Lang F.B.F."/>
            <person name="Roger A.J."/>
            <person name="Ruiz-Trillo I."/>
            <person name="Young S.K."/>
            <person name="Zeng Q."/>
            <person name="Gargeya S."/>
            <person name="Alvarado L."/>
            <person name="Berlin A."/>
            <person name="Chapman S.B."/>
            <person name="Chen Z."/>
            <person name="Freedman E."/>
            <person name="Gellesch M."/>
            <person name="Goldberg J."/>
            <person name="Griggs A."/>
            <person name="Gujja S."/>
            <person name="Heilman E."/>
            <person name="Heiman D."/>
            <person name="Howarth C."/>
            <person name="Mehta T."/>
            <person name="Neiman D."/>
            <person name="Pearson M."/>
            <person name="Roberts A."/>
            <person name="Saif S."/>
            <person name="Shea T."/>
            <person name="Shenoy N."/>
            <person name="Sisk P."/>
            <person name="Stolte C."/>
            <person name="Sykes S."/>
            <person name="White J."/>
            <person name="Yandava C."/>
            <person name="Haas B."/>
            <person name="Nusbaum C."/>
            <person name="Birren B."/>
        </authorList>
    </citation>
    <scope>NUCLEOTIDE SEQUENCE</scope>
    <source>
        <strain evidence="3">ATCC 50818</strain>
    </source>
</reference>
<feature type="compositionally biased region" description="Low complexity" evidence="1">
    <location>
        <begin position="373"/>
        <end position="420"/>
    </location>
</feature>
<feature type="compositionally biased region" description="Low complexity" evidence="1">
    <location>
        <begin position="917"/>
        <end position="954"/>
    </location>
</feature>
<feature type="region of interest" description="Disordered" evidence="1">
    <location>
        <begin position="875"/>
        <end position="1117"/>
    </location>
</feature>
<dbReference type="GeneID" id="16077277"/>
<feature type="compositionally biased region" description="Low complexity" evidence="1">
    <location>
        <begin position="638"/>
        <end position="648"/>
    </location>
</feature>
<dbReference type="InParanoid" id="F2U1H7"/>
<feature type="compositionally biased region" description="Basic and acidic residues" evidence="1">
    <location>
        <begin position="618"/>
        <end position="630"/>
    </location>
</feature>
<dbReference type="eggNOG" id="ENOG502SP2Q">
    <property type="taxonomic scope" value="Eukaryota"/>
</dbReference>
<dbReference type="KEGG" id="sre:PTSG_02197"/>
<dbReference type="AlphaFoldDB" id="F2U1H7"/>
<feature type="compositionally biased region" description="Acidic residues" evidence="1">
    <location>
        <begin position="1083"/>
        <end position="1094"/>
    </location>
</feature>
<feature type="compositionally biased region" description="Basic and acidic residues" evidence="1">
    <location>
        <begin position="652"/>
        <end position="664"/>
    </location>
</feature>
<feature type="compositionally biased region" description="Low complexity" evidence="1">
    <location>
        <begin position="428"/>
        <end position="439"/>
    </location>
</feature>
<evidence type="ECO:0000313" key="4">
    <source>
        <dbReference type="Proteomes" id="UP000007799"/>
    </source>
</evidence>
<feature type="compositionally biased region" description="Basic residues" evidence="1">
    <location>
        <begin position="608"/>
        <end position="617"/>
    </location>
</feature>
<feature type="compositionally biased region" description="Low complexity" evidence="1">
    <location>
        <begin position="560"/>
        <end position="603"/>
    </location>
</feature>
<name>F2U1H7_SALR5</name>
<accession>F2U1H7</accession>
<feature type="compositionally biased region" description="Low complexity" evidence="1">
    <location>
        <begin position="746"/>
        <end position="758"/>
    </location>
</feature>
<feature type="compositionally biased region" description="Basic and acidic residues" evidence="1">
    <location>
        <begin position="442"/>
        <end position="460"/>
    </location>
</feature>
<sequence length="1117" mass="120151">MLHRKRKCVLDADGVPRVVACGRKPKPRWVKRRRLLLASGVVLLSLVAYPIINPGSFGVDVPSVIFDTARTKPLHLKAVADSASTTHCNGYGLPEDPFFFRYEGRHCRRIRFQPHQELQPLLEKVDFVIKTFTTTEACAKYFRHFWGAHLRHPIHHNHYKDVSSSVPTLGDESHALLWDPAFPPLNVPHPPLPPPGNTDYARKHVAFVFRRGRLFVLLVAAGLPQAQNAMLSPNEMHQLASRLDALLVDATPSPWAKSLRRARDDLVTWMLAETTWTIDLYLLATVVLVVAIAAVVGLVVMARLDHPLLRRVPAAHRIAAWIDSQLHQALARLPFNIQRQHPLQQQQSRQEAVQSRRRSSGRKRSSVRNKTVAAQATQPHQQNQQQRQQQRPSLAPATAATPANASSAQQTTTVQTTAVEAELKVPTAKAPSARKAAASVGNKKDESTPPKEVQQTKKTPDQASGEAKQHKKRKKNRKGKQKASMPKADDAPPREPQQQQQQQQPTNTNARASAPNKSKASCLPGKREESTAPTTANATAKGVLAPRHMNAADDGGDHGQQGVSKQAPQQPQQPKQLQASQKPKLPKLPQQPKKPKQTAAARGSGSGRRNRRKSKQRQRADSEQHRKESHSASPPPSTAETAAAAHASNNHGSDRTGSERRGEDSGQQDPAGPSPTRLNPNAPAFRPSHPLTTADTPPSGSPTASASPSARASSDATAADATHRRRHRPRPPALAMAPPQPVTAAYPQQQQSQPQQQYQYYYQQQHVVYPTPYGVPMSPYSPHTMWQQALQSAYPHGPAMAPALTPPATTVPLSPYAYSLPQTPTHPQQLSFMPVPGTASLLPNPVPPGYGALPSPGVGAVDAYGYYQYPVSLAASPSRRHSSGTDSRPRSSASARHRHHKRGSSKTSSDSGEQDRANTTSTTAASPAATSTATTTATTTANTSSVVSSAADSTRGSPVRVSTRSRTQSEGSALSNTGKVVAARRNGRTADAKSKAPKQPMKSKGGDGDNSSGSACGDGTGRRGQAGATQVPATLKEEKSVRVVASTMNGDGPDPKHDSAVDPRKKGDAVVADGGRGGVDGGMDCDDAERDDEPACSNNNNNNNNNNAPAVAVIKQQ</sequence>
<evidence type="ECO:0000256" key="2">
    <source>
        <dbReference type="SAM" id="Phobius"/>
    </source>
</evidence>
<dbReference type="STRING" id="946362.F2U1H7"/>
<feature type="transmembrane region" description="Helical" evidence="2">
    <location>
        <begin position="280"/>
        <end position="301"/>
    </location>
</feature>
<feature type="compositionally biased region" description="Polar residues" evidence="1">
    <location>
        <begin position="505"/>
        <end position="519"/>
    </location>
</feature>
<keyword evidence="4" id="KW-1185">Reference proteome</keyword>
<evidence type="ECO:0000256" key="1">
    <source>
        <dbReference type="SAM" id="MobiDB-lite"/>
    </source>
</evidence>
<organism evidence="3 4">
    <name type="scientific">Salpingoeca rosetta (strain ATCC 50818 / BSB-021)</name>
    <dbReference type="NCBI Taxonomy" id="946362"/>
    <lineage>
        <taxon>Eukaryota</taxon>
        <taxon>Choanoflagellata</taxon>
        <taxon>Craspedida</taxon>
        <taxon>Salpingoecidae</taxon>
        <taxon>Salpingoeca</taxon>
    </lineage>
</organism>
<feature type="compositionally biased region" description="Low complexity" evidence="1">
    <location>
        <begin position="692"/>
        <end position="720"/>
    </location>
</feature>
<feature type="compositionally biased region" description="Basic and acidic residues" evidence="1">
    <location>
        <begin position="1053"/>
        <end position="1068"/>
    </location>
</feature>
<keyword evidence="2" id="KW-0472">Membrane</keyword>